<feature type="domain" description="KIB1-4 beta-propeller" evidence="1">
    <location>
        <begin position="104"/>
        <end position="346"/>
    </location>
</feature>
<comment type="caution">
    <text evidence="2">The sequence shown here is derived from an EMBL/GenBank/DDBJ whole genome shotgun (WGS) entry which is preliminary data.</text>
</comment>
<dbReference type="PANTHER" id="PTHR44259:SF108">
    <property type="entry name" value="F-BOX PROTEIN SKIP23-LIKE"/>
    <property type="match status" value="1"/>
</dbReference>
<evidence type="ECO:0000259" key="1">
    <source>
        <dbReference type="Pfam" id="PF03478"/>
    </source>
</evidence>
<evidence type="ECO:0000313" key="3">
    <source>
        <dbReference type="Proteomes" id="UP001280121"/>
    </source>
</evidence>
<sequence>MIFKLMSTAKKMKMAKKTDWSGLDDLALVEITGRMTLYRDFAAFRMVCTSWRSSLQNFKFKCRMPWLMIPPKQGTNLRELFIFPHVEHVQGGIAQQHLILPDPETRILSNLYSKGWLITIDTRSLCTNLLHPFSAAQINLPQWHIIFVNLFVLSSNPLFTLNYTVMILHGGIRQELIYSKPGDEVWTTISTCQNNFSDITYCEGKFYPVNIHCQIMACDVRGDNPTMAQVANMPESLAQEKLWGNVHIVESSGRLLVVTRRELYLRKGRRVVSEPKRTRNSKNRGLSRIRPELKRCTTSDLKLYHPTNKTNYGTYEFQVFEVDLSNNSWTRMKDLGNKTLFFQQRNRIYEEQRKIRAAARKTKKGDDGVDTHRIKNVDMFVLLILLTFKKGHFGIFSLYCLQLQVCD</sequence>
<dbReference type="Pfam" id="PF03478">
    <property type="entry name" value="Beta-prop_KIB1-4"/>
    <property type="match status" value="1"/>
</dbReference>
<dbReference type="EMBL" id="JANJYI010000004">
    <property type="protein sequence ID" value="KAK2654238.1"/>
    <property type="molecule type" value="Genomic_DNA"/>
</dbReference>
<dbReference type="InterPro" id="IPR005174">
    <property type="entry name" value="KIB1-4_b-propeller"/>
</dbReference>
<organism evidence="2 3">
    <name type="scientific">Dipteronia dyeriana</name>
    <dbReference type="NCBI Taxonomy" id="168575"/>
    <lineage>
        <taxon>Eukaryota</taxon>
        <taxon>Viridiplantae</taxon>
        <taxon>Streptophyta</taxon>
        <taxon>Embryophyta</taxon>
        <taxon>Tracheophyta</taxon>
        <taxon>Spermatophyta</taxon>
        <taxon>Magnoliopsida</taxon>
        <taxon>eudicotyledons</taxon>
        <taxon>Gunneridae</taxon>
        <taxon>Pentapetalae</taxon>
        <taxon>rosids</taxon>
        <taxon>malvids</taxon>
        <taxon>Sapindales</taxon>
        <taxon>Sapindaceae</taxon>
        <taxon>Hippocastanoideae</taxon>
        <taxon>Acereae</taxon>
        <taxon>Dipteronia</taxon>
    </lineage>
</organism>
<dbReference type="PANTHER" id="PTHR44259">
    <property type="entry name" value="OS07G0183000 PROTEIN-RELATED"/>
    <property type="match status" value="1"/>
</dbReference>
<dbReference type="Proteomes" id="UP001280121">
    <property type="component" value="Unassembled WGS sequence"/>
</dbReference>
<protein>
    <recommendedName>
        <fullName evidence="1">KIB1-4 beta-propeller domain-containing protein</fullName>
    </recommendedName>
</protein>
<name>A0AAE0CKU3_9ROSI</name>
<dbReference type="AlphaFoldDB" id="A0AAE0CKU3"/>
<keyword evidence="3" id="KW-1185">Reference proteome</keyword>
<reference evidence="2" key="1">
    <citation type="journal article" date="2023" name="Plant J.">
        <title>Genome sequences and population genomics provide insights into the demographic history, inbreeding, and mutation load of two 'living fossil' tree species of Dipteronia.</title>
        <authorList>
            <person name="Feng Y."/>
            <person name="Comes H.P."/>
            <person name="Chen J."/>
            <person name="Zhu S."/>
            <person name="Lu R."/>
            <person name="Zhang X."/>
            <person name="Li P."/>
            <person name="Qiu J."/>
            <person name="Olsen K.M."/>
            <person name="Qiu Y."/>
        </authorList>
    </citation>
    <scope>NUCLEOTIDE SEQUENCE</scope>
    <source>
        <strain evidence="2">KIB01</strain>
    </source>
</reference>
<accession>A0AAE0CKU3</accession>
<proteinExistence type="predicted"/>
<evidence type="ECO:0000313" key="2">
    <source>
        <dbReference type="EMBL" id="KAK2654238.1"/>
    </source>
</evidence>
<gene>
    <name evidence="2" type="ORF">Ddye_014094</name>
</gene>
<dbReference type="InterPro" id="IPR050942">
    <property type="entry name" value="F-box_BR-signaling"/>
</dbReference>